<dbReference type="OrthoDB" id="5584941at2"/>
<dbReference type="Gene3D" id="2.60.120.10">
    <property type="entry name" value="Jelly Rolls"/>
    <property type="match status" value="1"/>
</dbReference>
<evidence type="ECO:0000313" key="3">
    <source>
        <dbReference type="EMBL" id="EHN13096.1"/>
    </source>
</evidence>
<dbReference type="SMART" id="SM00530">
    <property type="entry name" value="HTH_XRE"/>
    <property type="match status" value="1"/>
</dbReference>
<evidence type="ECO:0000256" key="1">
    <source>
        <dbReference type="ARBA" id="ARBA00023125"/>
    </source>
</evidence>
<proteinExistence type="predicted"/>
<sequence>MSAVAQTVGANVRRLRLARGLSLVDLGRHAGLAKGTLTQLEAGRANPTIDTLHALSRALGATLGDLVSEPPNTEPRVVRADEGPLVPGWNMEARLIERSHVGSAILELYGMRLAAGSVQHSPAHAPGVVEQLYVLSGQIEAGPEEAIVALDVHDFVRFDADRPHRYAAPDGPASALLLMIFPALQRGTGPAAEPAASGAGAAE</sequence>
<dbReference type="EMBL" id="AGUD01000002">
    <property type="protein sequence ID" value="EHN13096.1"/>
    <property type="molecule type" value="Genomic_DNA"/>
</dbReference>
<dbReference type="SUPFAM" id="SSF47413">
    <property type="entry name" value="lambda repressor-like DNA-binding domains"/>
    <property type="match status" value="1"/>
</dbReference>
<dbReference type="CDD" id="cd02209">
    <property type="entry name" value="cupin_XRE_C"/>
    <property type="match status" value="1"/>
</dbReference>
<dbReference type="Gene3D" id="1.10.260.40">
    <property type="entry name" value="lambda repressor-like DNA-binding domains"/>
    <property type="match status" value="1"/>
</dbReference>
<dbReference type="PANTHER" id="PTHR46797:SF1">
    <property type="entry name" value="METHYLPHOSPHONATE SYNTHASE"/>
    <property type="match status" value="1"/>
</dbReference>
<organism evidence="3 4">
    <name type="scientific">Patulibacter medicamentivorans</name>
    <dbReference type="NCBI Taxonomy" id="1097667"/>
    <lineage>
        <taxon>Bacteria</taxon>
        <taxon>Bacillati</taxon>
        <taxon>Actinomycetota</taxon>
        <taxon>Thermoleophilia</taxon>
        <taxon>Solirubrobacterales</taxon>
        <taxon>Patulibacteraceae</taxon>
        <taxon>Patulibacter</taxon>
    </lineage>
</organism>
<gene>
    <name evidence="3" type="ORF">PAI11_00030</name>
</gene>
<evidence type="ECO:0000259" key="2">
    <source>
        <dbReference type="PROSITE" id="PS50943"/>
    </source>
</evidence>
<dbReference type="GO" id="GO:0003677">
    <property type="term" value="F:DNA binding"/>
    <property type="evidence" value="ECO:0007669"/>
    <property type="project" value="UniProtKB-KW"/>
</dbReference>
<dbReference type="SUPFAM" id="SSF51182">
    <property type="entry name" value="RmlC-like cupins"/>
    <property type="match status" value="1"/>
</dbReference>
<name>H0DZP8_9ACTN</name>
<keyword evidence="4" id="KW-1185">Reference proteome</keyword>
<feature type="domain" description="HTH cro/C1-type" evidence="2">
    <location>
        <begin position="12"/>
        <end position="66"/>
    </location>
</feature>
<dbReference type="InterPro" id="IPR050807">
    <property type="entry name" value="TransReg_Diox_bact_type"/>
</dbReference>
<dbReference type="AlphaFoldDB" id="H0DZP8"/>
<dbReference type="InterPro" id="IPR011051">
    <property type="entry name" value="RmlC_Cupin_sf"/>
</dbReference>
<dbReference type="CDD" id="cd00093">
    <property type="entry name" value="HTH_XRE"/>
    <property type="match status" value="1"/>
</dbReference>
<evidence type="ECO:0000313" key="4">
    <source>
        <dbReference type="Proteomes" id="UP000005143"/>
    </source>
</evidence>
<dbReference type="InterPro" id="IPR014710">
    <property type="entry name" value="RmlC-like_jellyroll"/>
</dbReference>
<keyword evidence="1" id="KW-0238">DNA-binding</keyword>
<comment type="caution">
    <text evidence="3">The sequence shown here is derived from an EMBL/GenBank/DDBJ whole genome shotgun (WGS) entry which is preliminary data.</text>
</comment>
<protein>
    <submittedName>
        <fullName evidence="3">Transcriptional regulator XRE family</fullName>
    </submittedName>
</protein>
<dbReference type="PANTHER" id="PTHR46797">
    <property type="entry name" value="HTH-TYPE TRANSCRIPTIONAL REGULATOR"/>
    <property type="match status" value="1"/>
</dbReference>
<dbReference type="PROSITE" id="PS50943">
    <property type="entry name" value="HTH_CROC1"/>
    <property type="match status" value="1"/>
</dbReference>
<reference evidence="3 4" key="1">
    <citation type="journal article" date="2013" name="Biodegradation">
        <title>Quantitative proteomic analysis of ibuprofen-degrading Patulibacter sp. strain I11.</title>
        <authorList>
            <person name="Almeida B."/>
            <person name="Kjeldal H."/>
            <person name="Lolas I."/>
            <person name="Knudsen A.D."/>
            <person name="Carvalho G."/>
            <person name="Nielsen K.L."/>
            <person name="Barreto Crespo M.T."/>
            <person name="Stensballe A."/>
            <person name="Nielsen J.L."/>
        </authorList>
    </citation>
    <scope>NUCLEOTIDE SEQUENCE [LARGE SCALE GENOMIC DNA]</scope>
    <source>
        <strain evidence="3 4">I11</strain>
    </source>
</reference>
<dbReference type="GO" id="GO:0005829">
    <property type="term" value="C:cytosol"/>
    <property type="evidence" value="ECO:0007669"/>
    <property type="project" value="TreeGrafter"/>
</dbReference>
<accession>H0DZP8</accession>
<dbReference type="InterPro" id="IPR001387">
    <property type="entry name" value="Cro/C1-type_HTH"/>
</dbReference>
<dbReference type="RefSeq" id="WP_007569519.1">
    <property type="nucleotide sequence ID" value="NZ_AGUD01000002.1"/>
</dbReference>
<dbReference type="Pfam" id="PF13560">
    <property type="entry name" value="HTH_31"/>
    <property type="match status" value="1"/>
</dbReference>
<dbReference type="InterPro" id="IPR010982">
    <property type="entry name" value="Lambda_DNA-bd_dom_sf"/>
</dbReference>
<dbReference type="Proteomes" id="UP000005143">
    <property type="component" value="Unassembled WGS sequence"/>
</dbReference>
<dbReference type="GO" id="GO:0003700">
    <property type="term" value="F:DNA-binding transcription factor activity"/>
    <property type="evidence" value="ECO:0007669"/>
    <property type="project" value="TreeGrafter"/>
</dbReference>